<name>A0AA36GBA1_9BILA</name>
<dbReference type="GO" id="GO:0048791">
    <property type="term" value="P:calcium ion-regulated exocytosis of neurotransmitter"/>
    <property type="evidence" value="ECO:0007669"/>
    <property type="project" value="TreeGrafter"/>
</dbReference>
<dbReference type="Proteomes" id="UP001177023">
    <property type="component" value="Unassembled WGS sequence"/>
</dbReference>
<comment type="caution">
    <text evidence="2">The sequence shown here is derived from an EMBL/GenBank/DDBJ whole genome shotgun (WGS) entry which is preliminary data.</text>
</comment>
<dbReference type="GO" id="GO:0006906">
    <property type="term" value="P:vesicle fusion"/>
    <property type="evidence" value="ECO:0007669"/>
    <property type="project" value="TreeGrafter"/>
</dbReference>
<dbReference type="GO" id="GO:0098793">
    <property type="term" value="C:presynapse"/>
    <property type="evidence" value="ECO:0007669"/>
    <property type="project" value="GOC"/>
</dbReference>
<dbReference type="InterPro" id="IPR000008">
    <property type="entry name" value="C2_dom"/>
</dbReference>
<evidence type="ECO:0000313" key="3">
    <source>
        <dbReference type="Proteomes" id="UP001177023"/>
    </source>
</evidence>
<dbReference type="GO" id="GO:0070382">
    <property type="term" value="C:exocytic vesicle"/>
    <property type="evidence" value="ECO:0007669"/>
    <property type="project" value="TreeGrafter"/>
</dbReference>
<dbReference type="Pfam" id="PF00168">
    <property type="entry name" value="C2"/>
    <property type="match status" value="1"/>
</dbReference>
<reference evidence="2" key="1">
    <citation type="submission" date="2023-06" db="EMBL/GenBank/DDBJ databases">
        <authorList>
            <person name="Delattre M."/>
        </authorList>
    </citation>
    <scope>NUCLEOTIDE SEQUENCE</scope>
    <source>
        <strain evidence="2">AF72</strain>
    </source>
</reference>
<dbReference type="PROSITE" id="PS50004">
    <property type="entry name" value="C2"/>
    <property type="match status" value="1"/>
</dbReference>
<dbReference type="AlphaFoldDB" id="A0AA36GBA1"/>
<dbReference type="GO" id="GO:0000149">
    <property type="term" value="F:SNARE binding"/>
    <property type="evidence" value="ECO:0007669"/>
    <property type="project" value="TreeGrafter"/>
</dbReference>
<protein>
    <recommendedName>
        <fullName evidence="1">C2 domain-containing protein</fullName>
    </recommendedName>
</protein>
<proteinExistence type="predicted"/>
<dbReference type="GO" id="GO:0005544">
    <property type="term" value="F:calcium-dependent phospholipid binding"/>
    <property type="evidence" value="ECO:0007669"/>
    <property type="project" value="TreeGrafter"/>
</dbReference>
<dbReference type="GO" id="GO:0030424">
    <property type="term" value="C:axon"/>
    <property type="evidence" value="ECO:0007669"/>
    <property type="project" value="TreeGrafter"/>
</dbReference>
<dbReference type="EMBL" id="CATQJA010002656">
    <property type="protein sequence ID" value="CAJ0579230.1"/>
    <property type="molecule type" value="Genomic_DNA"/>
</dbReference>
<dbReference type="PANTHER" id="PTHR10024">
    <property type="entry name" value="SYNAPTOTAGMIN"/>
    <property type="match status" value="1"/>
</dbReference>
<evidence type="ECO:0000313" key="2">
    <source>
        <dbReference type="EMBL" id="CAJ0579230.1"/>
    </source>
</evidence>
<keyword evidence="3" id="KW-1185">Reference proteome</keyword>
<feature type="domain" description="C2" evidence="1">
    <location>
        <begin position="166"/>
        <end position="283"/>
    </location>
</feature>
<dbReference type="GO" id="GO:0005886">
    <property type="term" value="C:plasma membrane"/>
    <property type="evidence" value="ECO:0007669"/>
    <property type="project" value="TreeGrafter"/>
</dbReference>
<gene>
    <name evidence="2" type="ORF">MSPICULIGERA_LOCUS17457</name>
</gene>
<dbReference type="GO" id="GO:0001786">
    <property type="term" value="F:phosphatidylserine binding"/>
    <property type="evidence" value="ECO:0007669"/>
    <property type="project" value="TreeGrafter"/>
</dbReference>
<dbReference type="GO" id="GO:0030276">
    <property type="term" value="F:clathrin binding"/>
    <property type="evidence" value="ECO:0007669"/>
    <property type="project" value="TreeGrafter"/>
</dbReference>
<dbReference type="InterPro" id="IPR035892">
    <property type="entry name" value="C2_domain_sf"/>
</dbReference>
<accession>A0AA36GBA1</accession>
<evidence type="ECO:0000259" key="1">
    <source>
        <dbReference type="PROSITE" id="PS50004"/>
    </source>
</evidence>
<sequence>MDDCENRLPRLSIALEYSEKETTLNFYIKKVVDAPLVTYTHELVSKARIYVVKGVGRRTWMGRHRTITEEEILGTRPTIWETLTVRRCETTIFNEFFSCPLDATLFHRTMLRIQLCDVDTTADEGGSAEENSQKSVVVAEADFWVDSSPILQFVEFEIPMQLANPDLGELEFGLTYLLTAERVVVTNCVGTNLRLKDESCVLFLEATLYVKGKLRERHRSERRDADFEQEWTTRLLFDVPRKDVFDSILLISLYEMDGSQRCQKIGRVGVSFCSPSTDHSHWHAMLRNSRTRATQIHKLAPAI</sequence>
<organism evidence="2 3">
    <name type="scientific">Mesorhabditis spiculigera</name>
    <dbReference type="NCBI Taxonomy" id="96644"/>
    <lineage>
        <taxon>Eukaryota</taxon>
        <taxon>Metazoa</taxon>
        <taxon>Ecdysozoa</taxon>
        <taxon>Nematoda</taxon>
        <taxon>Chromadorea</taxon>
        <taxon>Rhabditida</taxon>
        <taxon>Rhabditina</taxon>
        <taxon>Rhabditomorpha</taxon>
        <taxon>Rhabditoidea</taxon>
        <taxon>Rhabditidae</taxon>
        <taxon>Mesorhabditinae</taxon>
        <taxon>Mesorhabditis</taxon>
    </lineage>
</organism>
<dbReference type="SUPFAM" id="SSF49562">
    <property type="entry name" value="C2 domain (Calcium/lipid-binding domain, CaLB)"/>
    <property type="match status" value="1"/>
</dbReference>
<dbReference type="Gene3D" id="2.60.40.150">
    <property type="entry name" value="C2 domain"/>
    <property type="match status" value="1"/>
</dbReference>
<dbReference type="GO" id="GO:0005509">
    <property type="term" value="F:calcium ion binding"/>
    <property type="evidence" value="ECO:0007669"/>
    <property type="project" value="TreeGrafter"/>
</dbReference>
<feature type="non-terminal residue" evidence="2">
    <location>
        <position position="1"/>
    </location>
</feature>
<dbReference type="PANTHER" id="PTHR10024:SF364">
    <property type="entry name" value="C2 DOMAIN-CONTAINING PROTEIN"/>
    <property type="match status" value="1"/>
</dbReference>